<dbReference type="InterPro" id="IPR021327">
    <property type="entry name" value="DUF2934"/>
</dbReference>
<evidence type="ECO:0000313" key="1">
    <source>
        <dbReference type="EMBL" id="AWM42299.1"/>
    </source>
</evidence>
<reference evidence="1 2" key="1">
    <citation type="submission" date="2018-01" db="EMBL/GenBank/DDBJ databases">
        <title>G. obscuriglobus.</title>
        <authorList>
            <person name="Franke J."/>
            <person name="Blomberg W."/>
            <person name="Selmecki A."/>
        </authorList>
    </citation>
    <scope>NUCLEOTIDE SEQUENCE [LARGE SCALE GENOMIC DNA]</scope>
    <source>
        <strain evidence="1 2">DSM 5831</strain>
    </source>
</reference>
<accession>A0A2Z3H629</accession>
<dbReference type="Pfam" id="PF11154">
    <property type="entry name" value="DUF2934"/>
    <property type="match status" value="1"/>
</dbReference>
<dbReference type="OrthoDB" id="283234at2"/>
<dbReference type="KEGG" id="gog:C1280_18280"/>
<keyword evidence="2" id="KW-1185">Reference proteome</keyword>
<evidence type="ECO:0000313" key="2">
    <source>
        <dbReference type="Proteomes" id="UP000245802"/>
    </source>
</evidence>
<name>A0A2Z3H629_9BACT</name>
<proteinExistence type="predicted"/>
<dbReference type="Proteomes" id="UP000245802">
    <property type="component" value="Chromosome"/>
</dbReference>
<organism evidence="1 2">
    <name type="scientific">Gemmata obscuriglobus</name>
    <dbReference type="NCBI Taxonomy" id="114"/>
    <lineage>
        <taxon>Bacteria</taxon>
        <taxon>Pseudomonadati</taxon>
        <taxon>Planctomycetota</taxon>
        <taxon>Planctomycetia</taxon>
        <taxon>Gemmatales</taxon>
        <taxon>Gemmataceae</taxon>
        <taxon>Gemmata</taxon>
    </lineage>
</organism>
<protein>
    <recommendedName>
        <fullName evidence="3">DUF2934 domain-containing protein</fullName>
    </recommendedName>
</protein>
<sequence length="52" mass="5730">MQPAQPSTEPAAVDDEKVRALAYSLWERAGRPAGDGGEFWLRAEQELTQRGS</sequence>
<evidence type="ECO:0008006" key="3">
    <source>
        <dbReference type="Google" id="ProtNLM"/>
    </source>
</evidence>
<dbReference type="AlphaFoldDB" id="A0A2Z3H629"/>
<dbReference type="EMBL" id="CP025958">
    <property type="protein sequence ID" value="AWM42299.1"/>
    <property type="molecule type" value="Genomic_DNA"/>
</dbReference>
<gene>
    <name evidence="1" type="ORF">C1280_18280</name>
</gene>